<feature type="transmembrane region" description="Helical" evidence="6">
    <location>
        <begin position="75"/>
        <end position="96"/>
    </location>
</feature>
<evidence type="ECO:0000256" key="2">
    <source>
        <dbReference type="ARBA" id="ARBA00009694"/>
    </source>
</evidence>
<keyword evidence="3 6" id="KW-0812">Transmembrane</keyword>
<protein>
    <recommendedName>
        <fullName evidence="9">DUF423 domain-containing protein</fullName>
    </recommendedName>
</protein>
<feature type="transmembrane region" description="Helical" evidence="6">
    <location>
        <begin position="47"/>
        <end position="63"/>
    </location>
</feature>
<keyword evidence="4 6" id="KW-1133">Transmembrane helix</keyword>
<dbReference type="EMBL" id="CP045226">
    <property type="protein sequence ID" value="QFS48581.1"/>
    <property type="molecule type" value="Genomic_DNA"/>
</dbReference>
<dbReference type="Pfam" id="PF04241">
    <property type="entry name" value="DUF423"/>
    <property type="match status" value="1"/>
</dbReference>
<feature type="transmembrane region" description="Helical" evidence="6">
    <location>
        <begin position="108"/>
        <end position="131"/>
    </location>
</feature>
<reference evidence="7 8" key="1">
    <citation type="submission" date="2019-10" db="EMBL/GenBank/DDBJ databases">
        <title>Genomic and transcriptomic insights into the perfect genentic adaptation of a filamentous nitrogen-fixing cyanobacterium to rice fields.</title>
        <authorList>
            <person name="Chen Z."/>
        </authorList>
    </citation>
    <scope>NUCLEOTIDE SEQUENCE [LARGE SCALE GENOMIC DNA]</scope>
    <source>
        <strain evidence="7">CCNUC1</strain>
    </source>
</reference>
<evidence type="ECO:0000313" key="7">
    <source>
        <dbReference type="EMBL" id="QFS48581.1"/>
    </source>
</evidence>
<dbReference type="RefSeq" id="WP_152590270.1">
    <property type="nucleotide sequence ID" value="NZ_CP045226.1"/>
</dbReference>
<dbReference type="KEGG" id="nsh:GXM_06075"/>
<keyword evidence="5 6" id="KW-0472">Membrane</keyword>
<evidence type="ECO:0000313" key="8">
    <source>
        <dbReference type="Proteomes" id="UP000326678"/>
    </source>
</evidence>
<organism evidence="7 8">
    <name type="scientific">Nostoc sphaeroides CCNUC1</name>
    <dbReference type="NCBI Taxonomy" id="2653204"/>
    <lineage>
        <taxon>Bacteria</taxon>
        <taxon>Bacillati</taxon>
        <taxon>Cyanobacteriota</taxon>
        <taxon>Cyanophyceae</taxon>
        <taxon>Nostocales</taxon>
        <taxon>Nostocaceae</taxon>
        <taxon>Nostoc</taxon>
    </lineage>
</organism>
<dbReference type="InterPro" id="IPR006696">
    <property type="entry name" value="DUF423"/>
</dbReference>
<evidence type="ECO:0008006" key="9">
    <source>
        <dbReference type="Google" id="ProtNLM"/>
    </source>
</evidence>
<proteinExistence type="inferred from homology"/>
<evidence type="ECO:0000256" key="4">
    <source>
        <dbReference type="ARBA" id="ARBA00022989"/>
    </source>
</evidence>
<evidence type="ECO:0000256" key="6">
    <source>
        <dbReference type="SAM" id="Phobius"/>
    </source>
</evidence>
<dbReference type="GO" id="GO:0005886">
    <property type="term" value="C:plasma membrane"/>
    <property type="evidence" value="ECO:0007669"/>
    <property type="project" value="TreeGrafter"/>
</dbReference>
<dbReference type="Proteomes" id="UP000326678">
    <property type="component" value="Chromosome Gxm1"/>
</dbReference>
<comment type="similarity">
    <text evidence="2">Belongs to the UPF0382 family.</text>
</comment>
<name>A0A5P8W7R9_9NOSO</name>
<evidence type="ECO:0000256" key="5">
    <source>
        <dbReference type="ARBA" id="ARBA00023136"/>
    </source>
</evidence>
<dbReference type="PANTHER" id="PTHR43461:SF1">
    <property type="entry name" value="TRANSMEMBRANE PROTEIN 256"/>
    <property type="match status" value="1"/>
</dbReference>
<keyword evidence="8" id="KW-1185">Reference proteome</keyword>
<sequence>MTQIFLSVAAILGGLSVAAGAFASHALREKISERSLEIFETGARYQMYHALALFLVAILISRTEFPQPTLVASGWLFIIGIAIFSGSLYALSLTGIKSLGAMSTTGYAYAPLGGAAFLAGWGTLAFAAWTLKL</sequence>
<evidence type="ECO:0000256" key="3">
    <source>
        <dbReference type="ARBA" id="ARBA00022692"/>
    </source>
</evidence>
<evidence type="ECO:0000256" key="1">
    <source>
        <dbReference type="ARBA" id="ARBA00004141"/>
    </source>
</evidence>
<comment type="subcellular location">
    <subcellularLocation>
        <location evidence="1">Membrane</location>
        <topology evidence="1">Multi-pass membrane protein</topology>
    </subcellularLocation>
</comment>
<dbReference type="AlphaFoldDB" id="A0A5P8W7R9"/>
<gene>
    <name evidence="7" type="ORF">GXM_06075</name>
</gene>
<dbReference type="PANTHER" id="PTHR43461">
    <property type="entry name" value="TRANSMEMBRANE PROTEIN 256"/>
    <property type="match status" value="1"/>
</dbReference>
<accession>A0A5P8W7R9</accession>